<proteinExistence type="predicted"/>
<comment type="caution">
    <text evidence="1">The sequence shown here is derived from an EMBL/GenBank/DDBJ whole genome shotgun (WGS) entry which is preliminary data.</text>
</comment>
<organism evidence="1 2">
    <name type="scientific">Phytophthora cactorum</name>
    <dbReference type="NCBI Taxonomy" id="29920"/>
    <lineage>
        <taxon>Eukaryota</taxon>
        <taxon>Sar</taxon>
        <taxon>Stramenopiles</taxon>
        <taxon>Oomycota</taxon>
        <taxon>Peronosporomycetes</taxon>
        <taxon>Peronosporales</taxon>
        <taxon>Peronosporaceae</taxon>
        <taxon>Phytophthora</taxon>
    </lineage>
</organism>
<dbReference type="AlphaFoldDB" id="A0A8T1TQQ9"/>
<dbReference type="EMBL" id="JAENGZ010001649">
    <property type="protein sequence ID" value="KAG6946939.1"/>
    <property type="molecule type" value="Genomic_DNA"/>
</dbReference>
<reference evidence="1" key="1">
    <citation type="submission" date="2021-01" db="EMBL/GenBank/DDBJ databases">
        <title>Phytophthora aleatoria, a newly-described species from Pinus radiata is distinct from Phytophthora cactorum isolates based on comparative genomics.</title>
        <authorList>
            <person name="Mcdougal R."/>
            <person name="Panda P."/>
            <person name="Williams N."/>
            <person name="Studholme D.J."/>
        </authorList>
    </citation>
    <scope>NUCLEOTIDE SEQUENCE</scope>
    <source>
        <strain evidence="1">NZFS 3830</strain>
    </source>
</reference>
<name>A0A8T1TQQ9_9STRA</name>
<evidence type="ECO:0000313" key="2">
    <source>
        <dbReference type="Proteomes" id="UP000688947"/>
    </source>
</evidence>
<sequence>MVKHRFETNGVPTNAGSVSRSFCNLHCHQQTLKPPPPPLPRFYRLIQPR</sequence>
<evidence type="ECO:0000313" key="1">
    <source>
        <dbReference type="EMBL" id="KAG6946939.1"/>
    </source>
</evidence>
<accession>A0A8T1TQQ9</accession>
<dbReference type="Proteomes" id="UP000688947">
    <property type="component" value="Unassembled WGS sequence"/>
</dbReference>
<protein>
    <submittedName>
        <fullName evidence="1">Uncharacterized protein</fullName>
    </submittedName>
</protein>
<gene>
    <name evidence="1" type="ORF">JG687_00016421</name>
</gene>